<name>A0A2P6PAC1_ROSCH</name>
<dbReference type="Proteomes" id="UP000238479">
    <property type="component" value="Chromosome 7"/>
</dbReference>
<keyword evidence="2" id="KW-1185">Reference proteome</keyword>
<dbReference type="EMBL" id="PDCK01000045">
    <property type="protein sequence ID" value="PRQ18873.1"/>
    <property type="molecule type" value="Genomic_DNA"/>
</dbReference>
<reference evidence="1 2" key="1">
    <citation type="journal article" date="2018" name="Nat. Genet.">
        <title>The Rosa genome provides new insights in the design of modern roses.</title>
        <authorList>
            <person name="Bendahmane M."/>
        </authorList>
    </citation>
    <scope>NUCLEOTIDE SEQUENCE [LARGE SCALE GENOMIC DNA]</scope>
    <source>
        <strain evidence="2">cv. Old Blush</strain>
    </source>
</reference>
<proteinExistence type="predicted"/>
<protein>
    <submittedName>
        <fullName evidence="1">Uncharacterized protein</fullName>
    </submittedName>
</protein>
<dbReference type="AlphaFoldDB" id="A0A2P6PAC1"/>
<evidence type="ECO:0000313" key="1">
    <source>
        <dbReference type="EMBL" id="PRQ18873.1"/>
    </source>
</evidence>
<dbReference type="Gramene" id="PRQ18873">
    <property type="protein sequence ID" value="PRQ18873"/>
    <property type="gene ID" value="RchiOBHm_Chr7g0210921"/>
</dbReference>
<evidence type="ECO:0000313" key="2">
    <source>
        <dbReference type="Proteomes" id="UP000238479"/>
    </source>
</evidence>
<gene>
    <name evidence="1" type="ORF">RchiOBHm_Chr7g0210921</name>
</gene>
<comment type="caution">
    <text evidence="1">The sequence shown here is derived from an EMBL/GenBank/DDBJ whole genome shotgun (WGS) entry which is preliminary data.</text>
</comment>
<organism evidence="1 2">
    <name type="scientific">Rosa chinensis</name>
    <name type="common">China rose</name>
    <dbReference type="NCBI Taxonomy" id="74649"/>
    <lineage>
        <taxon>Eukaryota</taxon>
        <taxon>Viridiplantae</taxon>
        <taxon>Streptophyta</taxon>
        <taxon>Embryophyta</taxon>
        <taxon>Tracheophyta</taxon>
        <taxon>Spermatophyta</taxon>
        <taxon>Magnoliopsida</taxon>
        <taxon>eudicotyledons</taxon>
        <taxon>Gunneridae</taxon>
        <taxon>Pentapetalae</taxon>
        <taxon>rosids</taxon>
        <taxon>fabids</taxon>
        <taxon>Rosales</taxon>
        <taxon>Rosaceae</taxon>
        <taxon>Rosoideae</taxon>
        <taxon>Rosoideae incertae sedis</taxon>
        <taxon>Rosa</taxon>
    </lineage>
</organism>
<accession>A0A2P6PAC1</accession>
<sequence length="69" mass="7760">MSDKVLFSGNPLPTNLSKKETLSSNLFDQRAQSCIQLIELIPRPLHPSDPESLCPGHTHQMLLSMQHHN</sequence>